<evidence type="ECO:0000256" key="6">
    <source>
        <dbReference type="ARBA" id="ARBA00023157"/>
    </source>
</evidence>
<feature type="compositionally biased region" description="Polar residues" evidence="10">
    <location>
        <begin position="175"/>
        <end position="192"/>
    </location>
</feature>
<dbReference type="SMART" id="SM00409">
    <property type="entry name" value="IG"/>
    <property type="match status" value="1"/>
</dbReference>
<keyword evidence="15" id="KW-1185">Reference proteome</keyword>
<dbReference type="InterPro" id="IPR013106">
    <property type="entry name" value="Ig_V-set"/>
</dbReference>
<dbReference type="FunFam" id="2.60.40.10:FF:000774">
    <property type="entry name" value="Hepatitis A virus cellular receptor 1"/>
    <property type="match status" value="1"/>
</dbReference>
<evidence type="ECO:0000256" key="9">
    <source>
        <dbReference type="ARBA" id="ARBA00038203"/>
    </source>
</evidence>
<keyword evidence="8" id="KW-0393">Immunoglobulin domain</keyword>
<reference evidence="14" key="1">
    <citation type="submission" date="2021-02" db="EMBL/GenBank/DDBJ databases">
        <title>Comparative genomics reveals that relaxation of natural selection precedes convergent phenotypic evolution of cavefish.</title>
        <authorList>
            <person name="Peng Z."/>
        </authorList>
    </citation>
    <scope>NUCLEOTIDE SEQUENCE</scope>
    <source>
        <tissue evidence="14">Muscle</tissue>
    </source>
</reference>
<feature type="transmembrane region" description="Helical" evidence="11">
    <location>
        <begin position="242"/>
        <end position="262"/>
    </location>
</feature>
<sequence length="316" mass="35137">TDLHRWFFASWLIFYLSMCKCDVLVQHFEGESATLPCKYDSQYHGKCHMCWMKGEIPIMGCGDEIIASDGDKVVRRKSDRYQLTGDIQHGDVSLAISNIQKKDSGKYGCRIHVPGLFNDETYYINLIVKDAPTPTTQETASVPSITSERQTTAFTSDMTEAPISTTPEPVAVTTIPGSITTKSQSTNTATDIDTTKESSTIFSSSESSTTGLWPSNTTHDNVIDYHEQSLVVKKESVNTSAIIVPVLLLLLAVIVIAVLLTWKQKRKSRAVAEIAQNSENSVIYNNSGSSIGLYSREMAVDNIYQIEPETEYEQWH</sequence>
<dbReference type="GO" id="GO:0060097">
    <property type="term" value="P:cytoskeletal rearrangement involved in phagocytosis, engulfment"/>
    <property type="evidence" value="ECO:0007669"/>
    <property type="project" value="TreeGrafter"/>
</dbReference>
<evidence type="ECO:0000256" key="12">
    <source>
        <dbReference type="SAM" id="SignalP"/>
    </source>
</evidence>
<dbReference type="InterPro" id="IPR003599">
    <property type="entry name" value="Ig_sub"/>
</dbReference>
<comment type="subcellular location">
    <subcellularLocation>
        <location evidence="1">Membrane</location>
        <topology evidence="1">Single-pass type I membrane protein</topology>
    </subcellularLocation>
</comment>
<keyword evidence="5 11" id="KW-0472">Membrane</keyword>
<dbReference type="GO" id="GO:0001786">
    <property type="term" value="F:phosphatidylserine binding"/>
    <property type="evidence" value="ECO:0007669"/>
    <property type="project" value="TreeGrafter"/>
</dbReference>
<comment type="caution">
    <text evidence="14">The sequence shown here is derived from an EMBL/GenBank/DDBJ whole genome shotgun (WGS) entry which is preliminary data.</text>
</comment>
<evidence type="ECO:0000256" key="2">
    <source>
        <dbReference type="ARBA" id="ARBA00022692"/>
    </source>
</evidence>
<evidence type="ECO:0000256" key="3">
    <source>
        <dbReference type="ARBA" id="ARBA00022729"/>
    </source>
</evidence>
<keyword evidence="2 11" id="KW-0812">Transmembrane</keyword>
<evidence type="ECO:0000256" key="10">
    <source>
        <dbReference type="SAM" id="MobiDB-lite"/>
    </source>
</evidence>
<dbReference type="InterPro" id="IPR036179">
    <property type="entry name" value="Ig-like_dom_sf"/>
</dbReference>
<dbReference type="GO" id="GO:0043277">
    <property type="term" value="P:apoptotic cell clearance"/>
    <property type="evidence" value="ECO:0007669"/>
    <property type="project" value="TreeGrafter"/>
</dbReference>
<dbReference type="AlphaFoldDB" id="A0A9W7WEL9"/>
<accession>A0A9W7WEL9</accession>
<keyword evidence="7" id="KW-0325">Glycoprotein</keyword>
<keyword evidence="3 12" id="KW-0732">Signal</keyword>
<dbReference type="PANTHER" id="PTHR46608:SF3">
    <property type="entry name" value="T-CELL IMMUNOGLOBULIN AND MUCIN DOMAIN-CONTAINING PROTEIN 4"/>
    <property type="match status" value="1"/>
</dbReference>
<name>A0A9W7WEL9_TRIRA</name>
<dbReference type="Gene3D" id="2.60.40.10">
    <property type="entry name" value="Immunoglobulins"/>
    <property type="match status" value="1"/>
</dbReference>
<keyword evidence="4 11" id="KW-1133">Transmembrane helix</keyword>
<feature type="chain" id="PRO_5040793449" evidence="12">
    <location>
        <begin position="22"/>
        <end position="316"/>
    </location>
</feature>
<evidence type="ECO:0000313" key="15">
    <source>
        <dbReference type="Proteomes" id="UP001059041"/>
    </source>
</evidence>
<dbReference type="InterPro" id="IPR007110">
    <property type="entry name" value="Ig-like_dom"/>
</dbReference>
<protein>
    <submittedName>
        <fullName evidence="14">Hepatitis A virus cellular receptor 1-like protein</fullName>
    </submittedName>
</protein>
<evidence type="ECO:0000256" key="1">
    <source>
        <dbReference type="ARBA" id="ARBA00004479"/>
    </source>
</evidence>
<feature type="compositionally biased region" description="Low complexity" evidence="10">
    <location>
        <begin position="197"/>
        <end position="210"/>
    </location>
</feature>
<dbReference type="PROSITE" id="PS50835">
    <property type="entry name" value="IG_LIKE"/>
    <property type="match status" value="1"/>
</dbReference>
<evidence type="ECO:0000259" key="13">
    <source>
        <dbReference type="PROSITE" id="PS50835"/>
    </source>
</evidence>
<evidence type="ECO:0000256" key="8">
    <source>
        <dbReference type="ARBA" id="ARBA00023319"/>
    </source>
</evidence>
<feature type="compositionally biased region" description="Polar residues" evidence="10">
    <location>
        <begin position="158"/>
        <end position="167"/>
    </location>
</feature>
<dbReference type="GO" id="GO:0016020">
    <property type="term" value="C:membrane"/>
    <property type="evidence" value="ECO:0007669"/>
    <property type="project" value="UniProtKB-SubCell"/>
</dbReference>
<evidence type="ECO:0000256" key="11">
    <source>
        <dbReference type="SAM" id="Phobius"/>
    </source>
</evidence>
<dbReference type="InterPro" id="IPR013783">
    <property type="entry name" value="Ig-like_fold"/>
</dbReference>
<feature type="non-terminal residue" evidence="14">
    <location>
        <position position="316"/>
    </location>
</feature>
<dbReference type="SUPFAM" id="SSF48726">
    <property type="entry name" value="Immunoglobulin"/>
    <property type="match status" value="1"/>
</dbReference>
<gene>
    <name evidence="14" type="ORF">IRJ41_023399</name>
</gene>
<feature type="signal peptide" evidence="12">
    <location>
        <begin position="1"/>
        <end position="21"/>
    </location>
</feature>
<keyword evidence="6" id="KW-1015">Disulfide bond</keyword>
<dbReference type="Proteomes" id="UP001059041">
    <property type="component" value="Linkage Group LG19"/>
</dbReference>
<evidence type="ECO:0000256" key="5">
    <source>
        <dbReference type="ARBA" id="ARBA00023136"/>
    </source>
</evidence>
<feature type="region of interest" description="Disordered" evidence="10">
    <location>
        <begin position="158"/>
        <end position="215"/>
    </location>
</feature>
<keyword evidence="14" id="KW-0675">Receptor</keyword>
<dbReference type="PANTHER" id="PTHR46608">
    <property type="entry name" value="T-CELL IMMUNOGLOBULIN AND MUCIN DOMAIN-CONTAINING PROTEIN 4"/>
    <property type="match status" value="1"/>
</dbReference>
<organism evidence="14 15">
    <name type="scientific">Triplophysa rosa</name>
    <name type="common">Cave loach</name>
    <dbReference type="NCBI Taxonomy" id="992332"/>
    <lineage>
        <taxon>Eukaryota</taxon>
        <taxon>Metazoa</taxon>
        <taxon>Chordata</taxon>
        <taxon>Craniata</taxon>
        <taxon>Vertebrata</taxon>
        <taxon>Euteleostomi</taxon>
        <taxon>Actinopterygii</taxon>
        <taxon>Neopterygii</taxon>
        <taxon>Teleostei</taxon>
        <taxon>Ostariophysi</taxon>
        <taxon>Cypriniformes</taxon>
        <taxon>Nemacheilidae</taxon>
        <taxon>Triplophysa</taxon>
    </lineage>
</organism>
<dbReference type="Pfam" id="PF07686">
    <property type="entry name" value="V-set"/>
    <property type="match status" value="1"/>
</dbReference>
<proteinExistence type="inferred from homology"/>
<feature type="domain" description="Ig-like" evidence="13">
    <location>
        <begin position="29"/>
        <end position="111"/>
    </location>
</feature>
<evidence type="ECO:0000256" key="7">
    <source>
        <dbReference type="ARBA" id="ARBA00023180"/>
    </source>
</evidence>
<evidence type="ECO:0000313" key="14">
    <source>
        <dbReference type="EMBL" id="KAI7796350.1"/>
    </source>
</evidence>
<comment type="similarity">
    <text evidence="9">Belongs to the immunoglobulin superfamily. TIM family.</text>
</comment>
<dbReference type="EMBL" id="JAFHDT010000019">
    <property type="protein sequence ID" value="KAI7796350.1"/>
    <property type="molecule type" value="Genomic_DNA"/>
</dbReference>
<evidence type="ECO:0000256" key="4">
    <source>
        <dbReference type="ARBA" id="ARBA00022989"/>
    </source>
</evidence>